<keyword evidence="13" id="KW-0506">mRNA capping</keyword>
<comment type="catalytic activity">
    <reaction evidence="17">
        <text>a 5'-end (5'-triphosphoguanosine)-(2'-O-methyladenylyl)-adenylyl-cytidylyl-adenosine in mRNA + S-adenosyl-L-methionine = a 5'-end (N(7)-methyl 5'-triphosphoguanosine)-(2'-O-methyladenylyl)-adenylyl-cytidylyl-adenosine in mRNA + S-adenosyl-L-homocysteine</text>
        <dbReference type="Rhea" id="RHEA:65440"/>
        <dbReference type="Rhea" id="RHEA-COMP:16798"/>
        <dbReference type="Rhea" id="RHEA-COMP:16801"/>
        <dbReference type="ChEBI" id="CHEBI:57856"/>
        <dbReference type="ChEBI" id="CHEBI:59789"/>
        <dbReference type="ChEBI" id="CHEBI:156482"/>
        <dbReference type="ChEBI" id="CHEBI:156483"/>
    </reaction>
</comment>
<dbReference type="RefSeq" id="YP_010798423.1">
    <property type="nucleotide sequence ID" value="NC_076448.1"/>
</dbReference>
<evidence type="ECO:0000256" key="10">
    <source>
        <dbReference type="ARBA" id="ARBA00022840"/>
    </source>
</evidence>
<reference evidence="24" key="1">
    <citation type="journal article" date="2020" name="Virus Res.">
        <title>Identification and characterization of a novel rhabdovirus infecting peach in China.</title>
        <authorList>
            <person name="Zhou J."/>
            <person name="Cao K."/>
            <person name="Zhang Z."/>
            <person name="Wang L."/>
            <person name="Li S."/>
        </authorList>
    </citation>
    <scope>NUCLEOTIDE SEQUENCE</scope>
    <source>
        <strain evidence="24">NSTT</strain>
    </source>
</reference>
<accession>A0A6G9L659</accession>
<evidence type="ECO:0000259" key="23">
    <source>
        <dbReference type="PROSITE" id="PS50526"/>
    </source>
</evidence>
<evidence type="ECO:0000256" key="19">
    <source>
        <dbReference type="ARBA" id="ARBA00031012"/>
    </source>
</evidence>
<evidence type="ECO:0000256" key="14">
    <source>
        <dbReference type="ARBA" id="ARBA00023200"/>
    </source>
</evidence>
<dbReference type="GO" id="GO:0044423">
    <property type="term" value="C:virion component"/>
    <property type="evidence" value="ECO:0007669"/>
    <property type="project" value="UniProtKB-KW"/>
</dbReference>
<evidence type="ECO:0000256" key="12">
    <source>
        <dbReference type="ARBA" id="ARBA00022953"/>
    </source>
</evidence>
<evidence type="ECO:0000256" key="5">
    <source>
        <dbReference type="ARBA" id="ARBA00022664"/>
    </source>
</evidence>
<organism evidence="24 25">
    <name type="scientific">Peach virus 1</name>
    <dbReference type="NCBI Taxonomy" id="2721273"/>
    <lineage>
        <taxon>Viruses</taxon>
        <taxon>Riboviria</taxon>
        <taxon>Orthornavirae</taxon>
        <taxon>Negarnaviricota</taxon>
        <taxon>Haploviricotina</taxon>
        <taxon>Monjiviricetes</taxon>
        <taxon>Mononegavirales</taxon>
        <taxon>Rhabdoviridae</taxon>
        <taxon>Betarhabdovirinae</taxon>
        <taxon>Alphanucleorhabdovirus</taxon>
        <taxon>Alphanucleorhabdovirus pruni</taxon>
    </lineage>
</organism>
<evidence type="ECO:0000256" key="22">
    <source>
        <dbReference type="ARBA" id="ARBA00048548"/>
    </source>
</evidence>
<keyword evidence="7" id="KW-0949">S-adenosyl-L-methionine</keyword>
<evidence type="ECO:0000313" key="24">
    <source>
        <dbReference type="EMBL" id="QIQ60850.1"/>
    </source>
</evidence>
<dbReference type="Pfam" id="PF14318">
    <property type="entry name" value="Mononeg_mRNAcap"/>
    <property type="match status" value="1"/>
</dbReference>
<evidence type="ECO:0000256" key="6">
    <source>
        <dbReference type="ARBA" id="ARBA00022679"/>
    </source>
</evidence>
<evidence type="ECO:0000256" key="7">
    <source>
        <dbReference type="ARBA" id="ARBA00022691"/>
    </source>
</evidence>
<keyword evidence="8" id="KW-0548">Nucleotidyltransferase</keyword>
<keyword evidence="15" id="KW-0511">Multifunctional enzyme</keyword>
<evidence type="ECO:0000256" key="4">
    <source>
        <dbReference type="ARBA" id="ARBA00022484"/>
    </source>
</evidence>
<feature type="domain" description="RdRp catalytic" evidence="23">
    <location>
        <begin position="589"/>
        <end position="775"/>
    </location>
</feature>
<comment type="subcellular location">
    <subcellularLocation>
        <location evidence="1">Host cytoplasm</location>
    </subcellularLocation>
    <subcellularLocation>
        <location evidence="2">Virion</location>
    </subcellularLocation>
</comment>
<dbReference type="GO" id="GO:0005524">
    <property type="term" value="F:ATP binding"/>
    <property type="evidence" value="ECO:0007669"/>
    <property type="project" value="UniProtKB-KW"/>
</dbReference>
<evidence type="ECO:0000256" key="21">
    <source>
        <dbReference type="ARBA" id="ARBA00047370"/>
    </source>
</evidence>
<evidence type="ECO:0000256" key="15">
    <source>
        <dbReference type="ARBA" id="ARBA00023268"/>
    </source>
</evidence>
<dbReference type="EMBL" id="MN520414">
    <property type="protein sequence ID" value="QIQ60850.1"/>
    <property type="molecule type" value="Viral_cRNA"/>
</dbReference>
<dbReference type="InterPro" id="IPR014023">
    <property type="entry name" value="Mononeg_RNA_pol_cat"/>
</dbReference>
<dbReference type="GO" id="GO:0030430">
    <property type="term" value="C:host cell cytoplasm"/>
    <property type="evidence" value="ECO:0007669"/>
    <property type="project" value="UniProtKB-SubCell"/>
</dbReference>
<comment type="catalytic activity">
    <reaction evidence="20">
        <text>a 5'-end (5'-triphosphoguanosine)-adenylyl-adenylyl-cytidylyl-adenosine in mRNA + S-adenosyl-L-methionine = a 5'-end (5'-triphosphoguanosine)-(2'-O-methyladenylyl)-adenylyl-cytidylyl-adenosine in mRNA + S-adenosyl-L-homocysteine + H(+)</text>
        <dbReference type="Rhea" id="RHEA:65380"/>
        <dbReference type="Rhea" id="RHEA-COMP:16797"/>
        <dbReference type="Rhea" id="RHEA-COMP:16801"/>
        <dbReference type="ChEBI" id="CHEBI:15378"/>
        <dbReference type="ChEBI" id="CHEBI:57856"/>
        <dbReference type="ChEBI" id="CHEBI:59789"/>
        <dbReference type="ChEBI" id="CHEBI:156482"/>
        <dbReference type="ChEBI" id="CHEBI:156484"/>
    </reaction>
</comment>
<evidence type="ECO:0000256" key="13">
    <source>
        <dbReference type="ARBA" id="ARBA00023042"/>
    </source>
</evidence>
<evidence type="ECO:0000256" key="3">
    <source>
        <dbReference type="ARBA" id="ARBA00012494"/>
    </source>
</evidence>
<keyword evidence="14" id="KW-1035">Host cytoplasm</keyword>
<keyword evidence="6" id="KW-0808">Transferase</keyword>
<evidence type="ECO:0000256" key="9">
    <source>
        <dbReference type="ARBA" id="ARBA00022741"/>
    </source>
</evidence>
<dbReference type="GeneID" id="80536612"/>
<evidence type="ECO:0000256" key="20">
    <source>
        <dbReference type="ARBA" id="ARBA00047332"/>
    </source>
</evidence>
<dbReference type="EC" id="2.7.7.48" evidence="3"/>
<evidence type="ECO:0000256" key="11">
    <source>
        <dbReference type="ARBA" id="ARBA00022844"/>
    </source>
</evidence>
<evidence type="ECO:0000256" key="18">
    <source>
        <dbReference type="ARBA" id="ARBA00030436"/>
    </source>
</evidence>
<keyword evidence="9" id="KW-0547">Nucleotide-binding</keyword>
<keyword evidence="4 24" id="KW-0696">RNA-directed RNA polymerase</keyword>
<keyword evidence="25" id="KW-1185">Reference proteome</keyword>
<dbReference type="KEGG" id="vg:80536612"/>
<keyword evidence="10" id="KW-0067">ATP-binding</keyword>
<evidence type="ECO:0000256" key="16">
    <source>
        <dbReference type="ARBA" id="ARBA00024494"/>
    </source>
</evidence>
<dbReference type="Proteomes" id="UP000677443">
    <property type="component" value="Segment"/>
</dbReference>
<evidence type="ECO:0000313" key="25">
    <source>
        <dbReference type="Proteomes" id="UP000677443"/>
    </source>
</evidence>
<evidence type="ECO:0000256" key="17">
    <source>
        <dbReference type="ARBA" id="ARBA00024499"/>
    </source>
</evidence>
<evidence type="ECO:0000256" key="1">
    <source>
        <dbReference type="ARBA" id="ARBA00004192"/>
    </source>
</evidence>
<proteinExistence type="predicted"/>
<keyword evidence="5" id="KW-0507">mRNA processing</keyword>
<dbReference type="PROSITE" id="PS50526">
    <property type="entry name" value="RDRP_SSRNA_NEG_NONSEG"/>
    <property type="match status" value="1"/>
</dbReference>
<dbReference type="InterPro" id="IPR026890">
    <property type="entry name" value="Mononeg_mRNAcap"/>
</dbReference>
<protein>
    <recommendedName>
        <fullName evidence="3">RNA-directed RNA polymerase</fullName>
        <ecNumber evidence="3">2.7.7.48</ecNumber>
    </recommendedName>
    <alternativeName>
        <fullName evidence="19">Replicase</fullName>
    </alternativeName>
    <alternativeName>
        <fullName evidence="18">Transcriptase</fullName>
    </alternativeName>
</protein>
<dbReference type="GO" id="GO:0004482">
    <property type="term" value="F:mRNA 5'-cap (guanine-N7-)-methyltransferase activity"/>
    <property type="evidence" value="ECO:0007669"/>
    <property type="project" value="InterPro"/>
</dbReference>
<dbReference type="Pfam" id="PF00946">
    <property type="entry name" value="Mononeg_RNA_pol"/>
    <property type="match status" value="1"/>
</dbReference>
<evidence type="ECO:0000256" key="8">
    <source>
        <dbReference type="ARBA" id="ARBA00022695"/>
    </source>
</evidence>
<evidence type="ECO:0000256" key="2">
    <source>
        <dbReference type="ARBA" id="ARBA00004328"/>
    </source>
</evidence>
<dbReference type="GO" id="GO:0003968">
    <property type="term" value="F:RNA-directed RNA polymerase activity"/>
    <property type="evidence" value="ECO:0007669"/>
    <property type="project" value="UniProtKB-KW"/>
</dbReference>
<name>A0A6G9L659_9RHAB</name>
<sequence>MRSYTDIGTGFDYEEVDDEEVFHEEGEDPEYVENNMYHLQSAIKSHEDYCASYHYRKKFEKASAMYGGNIEVMDHITVMNFWQDFLPCSRYQRGYLPSDLAKLKETDHSLSSLEDLMVAEICSVDRGLSLGYVKNMIAKVLQDIESRFSEKMLVVKIINMLLVLMNSHQAAYKNDVERYSEYESILVTEDHIRVAVAPGLDFKCNRDYVIIQTGGSVKFVPVPYFLNSADKYQERLNVLIYTRIMEVSGARGVPTSDTVESVMLWGDRVLRKHGNQGYNMLGSYEAIIVGTILIKDDPEIVEDHGEFLKGVEDSLPDGTGDDLFMLKSVLLKQDVNQLSDIHGLYRIWGHPVIDIDGGLEKLRSISMVKKTVDDERGRMSGRMFKEIFVRNFYEKNGRYPKLTVLPGGEDTYIGSAVLSGTFISVTNVGYSLSGWDLIELEKVFEIPHTWNIVHNAKDKAISPTRSELCLSLSKGGKADQSNKRGILKLITSPLGSMREFLERTSVLDNIGTDDRIIGYYPKERELKVKPRFFSLMSYVMRLIMTSTEWLLGDKLLPYFPQITMNVNLLEMQKKMGDLSKKTKRGGRSITYVINMDFMKWNGQMRYDICKWVFQEIDKLFGLPGLIDNTHKLFESSLLYLCSGERKLYPDHLYGAVPDGKYAWINDPSGKEGLRQKGWTIMTVCDIMYVASKHACEVALVGGGDNQVLTVTYHSSNLDMGGEITEKGKEDIKLQMHRFMKDLDEHFLARGLPLKMSETWCSHSLFMYNKHMYYQGVPLRSVLKSVSRSFPFSNNQIMNLSSMVSNVHTIMKTSLQKEVLPFGYVILRYYHCCNISSIVLNMNPLLFCDEGTLCIKQGRVVRGGKDKIVCTDNVSHRRFILALLCLPSSFGGPGSIMYPSAVMRGFPDPVCEYVAIWKVMIQNMRMLHGGWLGLMEEMAGVSYNKSVHYAKLVEDPASINHDAPLNGSKSIRESARSTLLSMGHKIDPSFLEIVSTLNPADENNFYTELCSGDDLDPKVLNEIASSTLYGYANSLISRIDQTRTIMRLADNKDALTKVARDEYQYISYLHVMSTIQHDTPFGVCSRVTSDLIRLISWGKKVLGVTVPHPIEFLDMYDRADLPHKSGIVTRPSVSVMNDNKDLQLGDCRVYYGSYTREKFKSTEIASAYGDEDLLFKSISLLKLINWRYVEGSTMAELMKLTLKAISDIDTSLFIVPHSTVKGDFDHRRKMVGQMHGGIPNYMITRTSNYSVCTSSWVEHSKGGENENIHFQSCIIMTLLRNVLRDYSRVDMPPPRVSYAVCDTCICKLEEPVIERTTPKTIPSVPSCPTNPYVFVRWVDIRLDYESVIKMEEEQEGKGAINVDTLLEDDRYDTIAFLIYLGMCSSLTGIPESFFMMVSDRFNPEPLMSRIMWMHCMWKKCGMSSSLQVRSARPLVLAMRNPVGVYIMQKVLSCDSSFMEGPDTVGIDDFDEAAEVYQNKTPILSINLCLGNVPTQSFFSRLGSMASTLDCYSCIKGLQGIYYRRAPIREEHRCPIHQGRFPEDYPRVLNTHPDSILKTWEKQYEILDMKSTGPNPLVVIAPAPGPWPSTESVTGLQRLEEEMDIQNWVHTLQGALDLTVTGRIVIHQDSCLVQDICSLLSIMGCDDVRILVYVSKMAYSELDIFYENKRKLPMSEQWRLSETSKPIWARHGDVVVTHKSPKDVMWFFGDSCWVVSGLSQILSAPWKERIMYMYRTEVALSLGYVLLCKLGVEGGFMPGNLSMDLHLMRSSGRGKTYRKTQQTLMNRSKVPVDMSRGCLVKCNSVIFRSTSGLRNITKLMLAKVGLLSTGDRLKHKRRKQLRILTTWLASLLTHCSDDITSIVPTIRSIKYSAVKSIVFFKMEEGTYNKQLLQQYAYILEETKGTLGFSYLWKDVGGGFRICRDNNCRHTQYLCIRM</sequence>
<comment type="catalytic activity">
    <reaction evidence="22">
        <text>GTP + H2O = GDP + phosphate + H(+)</text>
        <dbReference type="Rhea" id="RHEA:19669"/>
        <dbReference type="ChEBI" id="CHEBI:15377"/>
        <dbReference type="ChEBI" id="CHEBI:15378"/>
        <dbReference type="ChEBI" id="CHEBI:37565"/>
        <dbReference type="ChEBI" id="CHEBI:43474"/>
        <dbReference type="ChEBI" id="CHEBI:58189"/>
    </reaction>
</comment>
<keyword evidence="11" id="KW-0946">Virion</keyword>
<comment type="catalytic activity">
    <reaction evidence="21">
        <text>a 5'-end (5'-triphosphoguanosine)-adenylyl-adenylyl-cytidylyl-adenosine in mRNA + 2 S-adenosyl-L-methionine = a 5'-end (N(7)-methyl 5'-triphosphoguanosine)-(2'-O-methyladenylyl)-adenylyl-cytidylyl-adenosine in mRNA + 2 S-adenosyl-L-homocysteine + H(+)</text>
        <dbReference type="Rhea" id="RHEA:65376"/>
        <dbReference type="Rhea" id="RHEA-COMP:16797"/>
        <dbReference type="Rhea" id="RHEA-COMP:16798"/>
        <dbReference type="ChEBI" id="CHEBI:15378"/>
        <dbReference type="ChEBI" id="CHEBI:57856"/>
        <dbReference type="ChEBI" id="CHEBI:59789"/>
        <dbReference type="ChEBI" id="CHEBI:156483"/>
        <dbReference type="ChEBI" id="CHEBI:156484"/>
        <dbReference type="EC" id="2.1.1.375"/>
    </reaction>
</comment>
<keyword evidence="12" id="KW-0693">Viral RNA replication</keyword>
<comment type="catalytic activity">
    <reaction evidence="16">
        <text>a 5'-end triphospho-adenylyl-adenylyl-cytidylyl-adenosine in mRNA + GDP + H(+) = a 5'-end (5'-triphosphoguanosine)-adenylyl-adenylyl-cytidylyl-adenosine in mRNA + diphosphate</text>
        <dbReference type="Rhea" id="RHEA:65436"/>
        <dbReference type="Rhea" id="RHEA-COMP:16797"/>
        <dbReference type="Rhea" id="RHEA-COMP:16799"/>
        <dbReference type="ChEBI" id="CHEBI:15378"/>
        <dbReference type="ChEBI" id="CHEBI:33019"/>
        <dbReference type="ChEBI" id="CHEBI:58189"/>
        <dbReference type="ChEBI" id="CHEBI:156484"/>
        <dbReference type="ChEBI" id="CHEBI:156503"/>
        <dbReference type="EC" id="2.7.7.88"/>
    </reaction>
</comment>